<dbReference type="AlphaFoldDB" id="B4NUT0"/>
<dbReference type="Proteomes" id="UP000000304">
    <property type="component" value="Unassembled WGS sequence"/>
</dbReference>
<keyword evidence="5 12" id="KW-0812">Transmembrane</keyword>
<comment type="subcellular location">
    <subcellularLocation>
        <location evidence="1">Cell junction</location>
        <location evidence="1">Gap junction</location>
    </subcellularLocation>
    <subcellularLocation>
        <location evidence="2">Cell membrane</location>
        <topology evidence="2">Multi-pass membrane protein</topology>
    </subcellularLocation>
</comment>
<dbReference type="GO" id="GO:0005921">
    <property type="term" value="C:gap junction"/>
    <property type="evidence" value="ECO:0007669"/>
    <property type="project" value="UniProtKB-SubCell"/>
</dbReference>
<keyword evidence="9" id="KW-0406">Ion transport</keyword>
<proteinExistence type="predicted"/>
<evidence type="ECO:0000256" key="1">
    <source>
        <dbReference type="ARBA" id="ARBA00004610"/>
    </source>
</evidence>
<keyword evidence="6" id="KW-0303">Gap junction</keyword>
<evidence type="ECO:0000256" key="10">
    <source>
        <dbReference type="ARBA" id="ARBA00023136"/>
    </source>
</evidence>
<keyword evidence="7" id="KW-0965">Cell junction</keyword>
<protein>
    <submittedName>
        <fullName evidence="13">GD17854</fullName>
    </submittedName>
</protein>
<keyword evidence="8 12" id="KW-1133">Transmembrane helix</keyword>
<evidence type="ECO:0000256" key="6">
    <source>
        <dbReference type="ARBA" id="ARBA00022868"/>
    </source>
</evidence>
<evidence type="ECO:0000256" key="11">
    <source>
        <dbReference type="ARBA" id="ARBA00023303"/>
    </source>
</evidence>
<sequence>MYLGYYQWVFMILLFQSLLFYFPSFPVEGVGGPAHGAAVLRGRRRAHRGGHLPHPPPDAHQILPRPVRPHPLVLLDQVLIL</sequence>
<organism evidence="13 14">
    <name type="scientific">Drosophila simulans</name>
    <name type="common">Fruit fly</name>
    <dbReference type="NCBI Taxonomy" id="7240"/>
    <lineage>
        <taxon>Eukaryota</taxon>
        <taxon>Metazoa</taxon>
        <taxon>Ecdysozoa</taxon>
        <taxon>Arthropoda</taxon>
        <taxon>Hexapoda</taxon>
        <taxon>Insecta</taxon>
        <taxon>Pterygota</taxon>
        <taxon>Neoptera</taxon>
        <taxon>Endopterygota</taxon>
        <taxon>Diptera</taxon>
        <taxon>Brachycera</taxon>
        <taxon>Muscomorpha</taxon>
        <taxon>Ephydroidea</taxon>
        <taxon>Drosophilidae</taxon>
        <taxon>Drosophila</taxon>
        <taxon>Sophophora</taxon>
    </lineage>
</organism>
<dbReference type="GO" id="GO:0034220">
    <property type="term" value="P:monoatomic ion transmembrane transport"/>
    <property type="evidence" value="ECO:0007669"/>
    <property type="project" value="UniProtKB-KW"/>
</dbReference>
<keyword evidence="3" id="KW-0813">Transport</keyword>
<dbReference type="HOGENOM" id="CLU_2576430_0_0_1"/>
<feature type="transmembrane region" description="Helical" evidence="12">
    <location>
        <begin position="6"/>
        <end position="22"/>
    </location>
</feature>
<evidence type="ECO:0000313" key="14">
    <source>
        <dbReference type="Proteomes" id="UP000000304"/>
    </source>
</evidence>
<evidence type="ECO:0000256" key="3">
    <source>
        <dbReference type="ARBA" id="ARBA00022448"/>
    </source>
</evidence>
<evidence type="ECO:0000256" key="5">
    <source>
        <dbReference type="ARBA" id="ARBA00022692"/>
    </source>
</evidence>
<keyword evidence="4" id="KW-1003">Cell membrane</keyword>
<evidence type="ECO:0000256" key="7">
    <source>
        <dbReference type="ARBA" id="ARBA00022949"/>
    </source>
</evidence>
<dbReference type="Pfam" id="PF00876">
    <property type="entry name" value="Innexin"/>
    <property type="match status" value="1"/>
</dbReference>
<dbReference type="InterPro" id="IPR000990">
    <property type="entry name" value="Innexin"/>
</dbReference>
<accession>B4NUT0</accession>
<reference evidence="13 14" key="1">
    <citation type="journal article" date="2007" name="Nature">
        <title>Evolution of genes and genomes on the Drosophila phylogeny.</title>
        <authorList>
            <consortium name="Drosophila 12 Genomes Consortium"/>
            <person name="Clark A.G."/>
            <person name="Eisen M.B."/>
            <person name="Smith D.R."/>
            <person name="Bergman C.M."/>
            <person name="Oliver B."/>
            <person name="Markow T.A."/>
            <person name="Kaufman T.C."/>
            <person name="Kellis M."/>
            <person name="Gelbart W."/>
            <person name="Iyer V.N."/>
            <person name="Pollard D.A."/>
            <person name="Sackton T.B."/>
            <person name="Larracuente A.M."/>
            <person name="Singh N.D."/>
            <person name="Abad J.P."/>
            <person name="Abt D.N."/>
            <person name="Adryan B."/>
            <person name="Aguade M."/>
            <person name="Akashi H."/>
            <person name="Anderson W.W."/>
            <person name="Aquadro C.F."/>
            <person name="Ardell D.H."/>
            <person name="Arguello R."/>
            <person name="Artieri C.G."/>
            <person name="Barbash D.A."/>
            <person name="Barker D."/>
            <person name="Barsanti P."/>
            <person name="Batterham P."/>
            <person name="Batzoglou S."/>
            <person name="Begun D."/>
            <person name="Bhutkar A."/>
            <person name="Blanco E."/>
            <person name="Bosak S.A."/>
            <person name="Bradley R.K."/>
            <person name="Brand A.D."/>
            <person name="Brent M.R."/>
            <person name="Brooks A.N."/>
            <person name="Brown R.H."/>
            <person name="Butlin R.K."/>
            <person name="Caggese C."/>
            <person name="Calvi B.R."/>
            <person name="Bernardo de Carvalho A."/>
            <person name="Caspi A."/>
            <person name="Castrezana S."/>
            <person name="Celniker S.E."/>
            <person name="Chang J.L."/>
            <person name="Chapple C."/>
            <person name="Chatterji S."/>
            <person name="Chinwalla A."/>
            <person name="Civetta A."/>
            <person name="Clifton S.W."/>
            <person name="Comeron J.M."/>
            <person name="Costello J.C."/>
            <person name="Coyne J.A."/>
            <person name="Daub J."/>
            <person name="David R.G."/>
            <person name="Delcher A.L."/>
            <person name="Delehaunty K."/>
            <person name="Do C.B."/>
            <person name="Ebling H."/>
            <person name="Edwards K."/>
            <person name="Eickbush T."/>
            <person name="Evans J.D."/>
            <person name="Filipski A."/>
            <person name="Findeiss S."/>
            <person name="Freyhult E."/>
            <person name="Fulton L."/>
            <person name="Fulton R."/>
            <person name="Garcia A.C."/>
            <person name="Gardiner A."/>
            <person name="Garfield D.A."/>
            <person name="Garvin B.E."/>
            <person name="Gibson G."/>
            <person name="Gilbert D."/>
            <person name="Gnerre S."/>
            <person name="Godfrey J."/>
            <person name="Good R."/>
            <person name="Gotea V."/>
            <person name="Gravely B."/>
            <person name="Greenberg A.J."/>
            <person name="Griffiths-Jones S."/>
            <person name="Gross S."/>
            <person name="Guigo R."/>
            <person name="Gustafson E.A."/>
            <person name="Haerty W."/>
            <person name="Hahn M.W."/>
            <person name="Halligan D.L."/>
            <person name="Halpern A.L."/>
            <person name="Halter G.M."/>
            <person name="Han M.V."/>
            <person name="Heger A."/>
            <person name="Hillier L."/>
            <person name="Hinrichs A.S."/>
            <person name="Holmes I."/>
            <person name="Hoskins R.A."/>
            <person name="Hubisz M.J."/>
            <person name="Hultmark D."/>
            <person name="Huntley M.A."/>
            <person name="Jaffe D.B."/>
            <person name="Jagadeeshan S."/>
            <person name="Jeck W.R."/>
            <person name="Johnson J."/>
            <person name="Jones C.D."/>
            <person name="Jordan W.C."/>
            <person name="Karpen G.H."/>
            <person name="Kataoka E."/>
            <person name="Keightley P.D."/>
            <person name="Kheradpour P."/>
            <person name="Kirkness E.F."/>
            <person name="Koerich L.B."/>
            <person name="Kristiansen K."/>
            <person name="Kudrna D."/>
            <person name="Kulathinal R.J."/>
            <person name="Kumar S."/>
            <person name="Kwok R."/>
            <person name="Lander E."/>
            <person name="Langley C.H."/>
            <person name="Lapoint R."/>
            <person name="Lazzaro B.P."/>
            <person name="Lee S.J."/>
            <person name="Levesque L."/>
            <person name="Li R."/>
            <person name="Lin C.F."/>
            <person name="Lin M.F."/>
            <person name="Lindblad-Toh K."/>
            <person name="Llopart A."/>
            <person name="Long M."/>
            <person name="Low L."/>
            <person name="Lozovsky E."/>
            <person name="Lu J."/>
            <person name="Luo M."/>
            <person name="Machado C.A."/>
            <person name="Makalowski W."/>
            <person name="Marzo M."/>
            <person name="Matsuda M."/>
            <person name="Matzkin L."/>
            <person name="McAllister B."/>
            <person name="McBride C.S."/>
            <person name="McKernan B."/>
            <person name="McKernan K."/>
            <person name="Mendez-Lago M."/>
            <person name="Minx P."/>
            <person name="Mollenhauer M.U."/>
            <person name="Montooth K."/>
            <person name="Mount S.M."/>
            <person name="Mu X."/>
            <person name="Myers E."/>
            <person name="Negre B."/>
            <person name="Newfeld S."/>
            <person name="Nielsen R."/>
            <person name="Noor M.A."/>
            <person name="O'Grady P."/>
            <person name="Pachter L."/>
            <person name="Papaceit M."/>
            <person name="Parisi M.J."/>
            <person name="Parisi M."/>
            <person name="Parts L."/>
            <person name="Pedersen J.S."/>
            <person name="Pesole G."/>
            <person name="Phillippy A.M."/>
            <person name="Ponting C.P."/>
            <person name="Pop M."/>
            <person name="Porcelli D."/>
            <person name="Powell J.R."/>
            <person name="Prohaska S."/>
            <person name="Pruitt K."/>
            <person name="Puig M."/>
            <person name="Quesneville H."/>
            <person name="Ram K.R."/>
            <person name="Rand D."/>
            <person name="Rasmussen M.D."/>
            <person name="Reed L.K."/>
            <person name="Reenan R."/>
            <person name="Reily A."/>
            <person name="Remington K.A."/>
            <person name="Rieger T.T."/>
            <person name="Ritchie M.G."/>
            <person name="Robin C."/>
            <person name="Rogers Y.H."/>
            <person name="Rohde C."/>
            <person name="Rozas J."/>
            <person name="Rubenfield M.J."/>
            <person name="Ruiz A."/>
            <person name="Russo S."/>
            <person name="Salzberg S.L."/>
            <person name="Sanchez-Gracia A."/>
            <person name="Saranga D.J."/>
            <person name="Sato H."/>
            <person name="Schaeffer S.W."/>
            <person name="Schatz M.C."/>
            <person name="Schlenke T."/>
            <person name="Schwartz R."/>
            <person name="Segarra C."/>
            <person name="Singh R.S."/>
            <person name="Sirot L."/>
            <person name="Sirota M."/>
            <person name="Sisneros N.B."/>
            <person name="Smith C.D."/>
            <person name="Smith T.F."/>
            <person name="Spieth J."/>
            <person name="Stage D.E."/>
            <person name="Stark A."/>
            <person name="Stephan W."/>
            <person name="Strausberg R.L."/>
            <person name="Strempel S."/>
            <person name="Sturgill D."/>
            <person name="Sutton G."/>
            <person name="Sutton G.G."/>
            <person name="Tao W."/>
            <person name="Teichmann S."/>
            <person name="Tobari Y.N."/>
            <person name="Tomimura Y."/>
            <person name="Tsolas J.M."/>
            <person name="Valente V.L."/>
            <person name="Venter E."/>
            <person name="Venter J.C."/>
            <person name="Vicario S."/>
            <person name="Vieira F.G."/>
            <person name="Vilella A.J."/>
            <person name="Villasante A."/>
            <person name="Walenz B."/>
            <person name="Wang J."/>
            <person name="Wasserman M."/>
            <person name="Watts T."/>
            <person name="Wilson D."/>
            <person name="Wilson R.K."/>
            <person name="Wing R.A."/>
            <person name="Wolfner M.F."/>
            <person name="Wong A."/>
            <person name="Wong G.K."/>
            <person name="Wu C.I."/>
            <person name="Wu G."/>
            <person name="Yamamoto D."/>
            <person name="Yang H.P."/>
            <person name="Yang S.P."/>
            <person name="Yorke J.A."/>
            <person name="Yoshida K."/>
            <person name="Zdobnov E."/>
            <person name="Zhang P."/>
            <person name="Zhang Y."/>
            <person name="Zimin A.V."/>
            <person name="Baldwin J."/>
            <person name="Abdouelleil A."/>
            <person name="Abdulkadir J."/>
            <person name="Abebe A."/>
            <person name="Abera B."/>
            <person name="Abreu J."/>
            <person name="Acer S.C."/>
            <person name="Aftuck L."/>
            <person name="Alexander A."/>
            <person name="An P."/>
            <person name="Anderson E."/>
            <person name="Anderson S."/>
            <person name="Arachi H."/>
            <person name="Azer M."/>
            <person name="Bachantsang P."/>
            <person name="Barry A."/>
            <person name="Bayul T."/>
            <person name="Berlin A."/>
            <person name="Bessette D."/>
            <person name="Bloom T."/>
            <person name="Blye J."/>
            <person name="Boguslavskiy L."/>
            <person name="Bonnet C."/>
            <person name="Boukhgalter B."/>
            <person name="Bourzgui I."/>
            <person name="Brown A."/>
            <person name="Cahill P."/>
            <person name="Channer S."/>
            <person name="Cheshatsang Y."/>
            <person name="Chuda L."/>
            <person name="Citroen M."/>
            <person name="Collymore A."/>
            <person name="Cooke P."/>
            <person name="Costello M."/>
            <person name="D'Aco K."/>
            <person name="Daza R."/>
            <person name="De Haan G."/>
            <person name="DeGray S."/>
            <person name="DeMaso C."/>
            <person name="Dhargay N."/>
            <person name="Dooley K."/>
            <person name="Dooley E."/>
            <person name="Doricent M."/>
            <person name="Dorje P."/>
            <person name="Dorjee K."/>
            <person name="Dupes A."/>
            <person name="Elong R."/>
            <person name="Falk J."/>
            <person name="Farina A."/>
            <person name="Faro S."/>
            <person name="Ferguson D."/>
            <person name="Fisher S."/>
            <person name="Foley C.D."/>
            <person name="Franke A."/>
            <person name="Friedrich D."/>
            <person name="Gadbois L."/>
            <person name="Gearin G."/>
            <person name="Gearin C.R."/>
            <person name="Giannoukos G."/>
            <person name="Goode T."/>
            <person name="Graham J."/>
            <person name="Grandbois E."/>
            <person name="Grewal S."/>
            <person name="Gyaltsen K."/>
            <person name="Hafez N."/>
            <person name="Hagos B."/>
            <person name="Hall J."/>
            <person name="Henson C."/>
            <person name="Hollinger A."/>
            <person name="Honan T."/>
            <person name="Huard M.D."/>
            <person name="Hughes L."/>
            <person name="Hurhula B."/>
            <person name="Husby M.E."/>
            <person name="Kamat A."/>
            <person name="Kanga B."/>
            <person name="Kashin S."/>
            <person name="Khazanovich D."/>
            <person name="Kisner P."/>
            <person name="Lance K."/>
            <person name="Lara M."/>
            <person name="Lee W."/>
            <person name="Lennon N."/>
            <person name="Letendre F."/>
            <person name="LeVine R."/>
            <person name="Lipovsky A."/>
            <person name="Liu X."/>
            <person name="Liu J."/>
            <person name="Liu S."/>
            <person name="Lokyitsang T."/>
            <person name="Lokyitsang Y."/>
            <person name="Lubonja R."/>
            <person name="Lui A."/>
            <person name="MacDonald P."/>
            <person name="Magnisalis V."/>
            <person name="Maru K."/>
            <person name="Matthews C."/>
            <person name="McCusker W."/>
            <person name="McDonough S."/>
            <person name="Mehta T."/>
            <person name="Meldrim J."/>
            <person name="Meneus L."/>
            <person name="Mihai O."/>
            <person name="Mihalev A."/>
            <person name="Mihova T."/>
            <person name="Mittelman R."/>
            <person name="Mlenga V."/>
            <person name="Montmayeur A."/>
            <person name="Mulrain L."/>
            <person name="Navidi A."/>
            <person name="Naylor J."/>
            <person name="Negash T."/>
            <person name="Nguyen T."/>
            <person name="Nguyen N."/>
            <person name="Nicol R."/>
            <person name="Norbu C."/>
            <person name="Norbu N."/>
            <person name="Novod N."/>
            <person name="O'Neill B."/>
            <person name="Osman S."/>
            <person name="Markiewicz E."/>
            <person name="Oyono O.L."/>
            <person name="Patti C."/>
            <person name="Phunkhang P."/>
            <person name="Pierre F."/>
            <person name="Priest M."/>
            <person name="Raghuraman S."/>
            <person name="Rege F."/>
            <person name="Reyes R."/>
            <person name="Rise C."/>
            <person name="Rogov P."/>
            <person name="Ross K."/>
            <person name="Ryan E."/>
            <person name="Settipalli S."/>
            <person name="Shea T."/>
            <person name="Sherpa N."/>
            <person name="Shi L."/>
            <person name="Shih D."/>
            <person name="Sparrow T."/>
            <person name="Spaulding J."/>
            <person name="Stalker J."/>
            <person name="Stange-Thomann N."/>
            <person name="Stavropoulos S."/>
            <person name="Stone C."/>
            <person name="Strader C."/>
            <person name="Tesfaye S."/>
            <person name="Thomson T."/>
            <person name="Thoulutsang Y."/>
            <person name="Thoulutsang D."/>
            <person name="Topham K."/>
            <person name="Topping I."/>
            <person name="Tsamla T."/>
            <person name="Vassiliev H."/>
            <person name="Vo A."/>
            <person name="Wangchuk T."/>
            <person name="Wangdi T."/>
            <person name="Weiand M."/>
            <person name="Wilkinson J."/>
            <person name="Wilson A."/>
            <person name="Yadav S."/>
            <person name="Young G."/>
            <person name="Yu Q."/>
            <person name="Zembek L."/>
            <person name="Zhong D."/>
            <person name="Zimmer A."/>
            <person name="Zwirko Z."/>
            <person name="Jaffe D.B."/>
            <person name="Alvarez P."/>
            <person name="Brockman W."/>
            <person name="Butler J."/>
            <person name="Chin C."/>
            <person name="Gnerre S."/>
            <person name="Grabherr M."/>
            <person name="Kleber M."/>
            <person name="Mauceli E."/>
            <person name="MacCallum I."/>
        </authorList>
    </citation>
    <scope>NUCLEOTIDE SEQUENCE [LARGE SCALE GENOMIC DNA]</scope>
    <source>
        <strain evidence="14">white501</strain>
    </source>
</reference>
<keyword evidence="10 12" id="KW-0472">Membrane</keyword>
<name>B4NUT0_DROSI</name>
<evidence type="ECO:0000313" key="13">
    <source>
        <dbReference type="EMBL" id="EDX16727.1"/>
    </source>
</evidence>
<evidence type="ECO:0000256" key="12">
    <source>
        <dbReference type="SAM" id="Phobius"/>
    </source>
</evidence>
<gene>
    <name evidence="13" type="primary">Dsim\GD17854</name>
    <name evidence="13" type="ORF">Dsim_GD17854</name>
</gene>
<dbReference type="GO" id="GO:0005886">
    <property type="term" value="C:plasma membrane"/>
    <property type="evidence" value="ECO:0007669"/>
    <property type="project" value="UniProtKB-SubCell"/>
</dbReference>
<keyword evidence="14" id="KW-1185">Reference proteome</keyword>
<dbReference type="EMBL" id="CH984230">
    <property type="protein sequence ID" value="EDX16727.1"/>
    <property type="molecule type" value="Genomic_DNA"/>
</dbReference>
<evidence type="ECO:0000256" key="2">
    <source>
        <dbReference type="ARBA" id="ARBA00004651"/>
    </source>
</evidence>
<evidence type="ECO:0000256" key="8">
    <source>
        <dbReference type="ARBA" id="ARBA00022989"/>
    </source>
</evidence>
<keyword evidence="11" id="KW-0407">Ion channel</keyword>
<evidence type="ECO:0000256" key="4">
    <source>
        <dbReference type="ARBA" id="ARBA00022475"/>
    </source>
</evidence>
<evidence type="ECO:0000256" key="9">
    <source>
        <dbReference type="ARBA" id="ARBA00023065"/>
    </source>
</evidence>